<evidence type="ECO:0000313" key="1">
    <source>
        <dbReference type="EMBL" id="KAJ1368100.1"/>
    </source>
</evidence>
<reference evidence="1" key="1">
    <citation type="submission" date="2021-06" db="EMBL/GenBank/DDBJ databases">
        <title>Parelaphostrongylus tenuis whole genome reference sequence.</title>
        <authorList>
            <person name="Garwood T.J."/>
            <person name="Larsen P.A."/>
            <person name="Fountain-Jones N.M."/>
            <person name="Garbe J.R."/>
            <person name="Macchietto M.G."/>
            <person name="Kania S.A."/>
            <person name="Gerhold R.W."/>
            <person name="Richards J.E."/>
            <person name="Wolf T.M."/>
        </authorList>
    </citation>
    <scope>NUCLEOTIDE SEQUENCE</scope>
    <source>
        <strain evidence="1">MNPRO001-30</strain>
        <tissue evidence="1">Meninges</tissue>
    </source>
</reference>
<evidence type="ECO:0000313" key="2">
    <source>
        <dbReference type="Proteomes" id="UP001196413"/>
    </source>
</evidence>
<accession>A0AAD5R1Y3</accession>
<proteinExistence type="predicted"/>
<dbReference type="EMBL" id="JAHQIW010006087">
    <property type="protein sequence ID" value="KAJ1368100.1"/>
    <property type="molecule type" value="Genomic_DNA"/>
</dbReference>
<name>A0AAD5R1Y3_PARTN</name>
<protein>
    <submittedName>
        <fullName evidence="1">Uncharacterized protein</fullName>
    </submittedName>
</protein>
<sequence length="165" mass="19583">MQAGCKITWRYCTRSRKVDARSIPYLANERKHPKLRPTSTIEHQRRRSTRQDIENKVGWTLDVLQRDVLQRPPMDESRYRLDSSGHQALYRKTTDRWSDFFTKAIEERYDAQRIPRARRTHGLLLHAIGKMECCWLPARVTLRSTRRQVAGVRILQTLITNPEKI</sequence>
<dbReference type="AlphaFoldDB" id="A0AAD5R1Y3"/>
<organism evidence="1 2">
    <name type="scientific">Parelaphostrongylus tenuis</name>
    <name type="common">Meningeal worm</name>
    <dbReference type="NCBI Taxonomy" id="148309"/>
    <lineage>
        <taxon>Eukaryota</taxon>
        <taxon>Metazoa</taxon>
        <taxon>Ecdysozoa</taxon>
        <taxon>Nematoda</taxon>
        <taxon>Chromadorea</taxon>
        <taxon>Rhabditida</taxon>
        <taxon>Rhabditina</taxon>
        <taxon>Rhabditomorpha</taxon>
        <taxon>Strongyloidea</taxon>
        <taxon>Metastrongylidae</taxon>
        <taxon>Parelaphostrongylus</taxon>
    </lineage>
</organism>
<gene>
    <name evidence="1" type="ORF">KIN20_029166</name>
</gene>
<dbReference type="Proteomes" id="UP001196413">
    <property type="component" value="Unassembled WGS sequence"/>
</dbReference>
<comment type="caution">
    <text evidence="1">The sequence shown here is derived from an EMBL/GenBank/DDBJ whole genome shotgun (WGS) entry which is preliminary data.</text>
</comment>
<keyword evidence="2" id="KW-1185">Reference proteome</keyword>